<feature type="region of interest" description="Disordered" evidence="4">
    <location>
        <begin position="1"/>
        <end position="43"/>
    </location>
</feature>
<dbReference type="InterPro" id="IPR003594">
    <property type="entry name" value="HATPase_dom"/>
</dbReference>
<dbReference type="Gene3D" id="3.30.450.20">
    <property type="entry name" value="PAS domain"/>
    <property type="match status" value="1"/>
</dbReference>
<keyword evidence="9" id="KW-0418">Kinase</keyword>
<keyword evidence="1 3" id="KW-0597">Phosphoprotein</keyword>
<dbReference type="SUPFAM" id="SSF55785">
    <property type="entry name" value="PYP-like sensor domain (PAS domain)"/>
    <property type="match status" value="1"/>
</dbReference>
<keyword evidence="2" id="KW-0902">Two-component regulatory system</keyword>
<dbReference type="InterPro" id="IPR035965">
    <property type="entry name" value="PAS-like_dom_sf"/>
</dbReference>
<dbReference type="PROSITE" id="PS50112">
    <property type="entry name" value="PAS"/>
    <property type="match status" value="1"/>
</dbReference>
<sequence>MIRGRKRPAEDDPLTDRSTLSSTVASFPTPQQPLRISKAPTGGPAAVSEMSGLLDYSPVPTLLVSPSNRIQRASIALLEAWDCRKDQLVDRDLFISLYEGSPTERFDRIPLVYAIESAIAARAVRLCHAAYVAGSVSWNARILPIHRDEELLGLMLEWEVDKVNVTVADGEVPRNRLPNEDAFRILVQAVKELAIFLLDTRGNLVTWKTGAELDEGYEKEEIVGKHFSIFYSADDVQSHKPERALEISLREGRAEDEGWRYRKDGTRFWANVVIIPIYNHGVHVGFGKVTRDLTERKEAELRLIAAYEETAKLKSDFLANISHEIRTPMHGMLSACALLLDSGLTEKQLEMANMIEDSGRVMLQIINDTLDYSKLAAYSLSINNDIMDVASIIASVVGSCRASLNPGVSLKLHLAPDLPKWADGDALRFRQVAENIVSNAAKFTDRGLIQMSVSLLTQDAGTYTIMTEVADAGPGLSNKEVPKLFEPFTQLDTTYQKRREGTGLGLSIAKSLAGLMGGDIGYRPNPESQGSIFWFTVKLKRINNILEVRSVGDQDFGKTTKQLHVTQDDDNSAGELAQLMEIAPAARILAAEDNIINQKVLVGTLGAVGFQHITVVSDGAQAVSVLSKTPNAFDLVLMDISMPIMNGYEATIQIRNSGIRLPILAMTAYALKGDMERCLENGADDYIVKPIHRQLLVRKLLQWLIKPCDSRHQEVGHHQSAIGDSDVASV</sequence>
<reference evidence="9 10" key="1">
    <citation type="submission" date="2016-01" db="EMBL/GenBank/DDBJ databases">
        <title>Biosynthesis of antibiotic leucinostatins and their inhibition on Phytophthora in bio-control Purpureocillium lilacinum.</title>
        <authorList>
            <person name="Wang G."/>
            <person name="Liu Z."/>
            <person name="Lin R."/>
            <person name="Li E."/>
            <person name="Mao Z."/>
            <person name="Ling J."/>
            <person name="Yin W."/>
            <person name="Xie B."/>
        </authorList>
    </citation>
    <scope>NUCLEOTIDE SEQUENCE [LARGE SCALE GENOMIC DNA]</scope>
    <source>
        <strain evidence="9">PLBJ-1</strain>
    </source>
</reference>
<dbReference type="Gene3D" id="3.30.565.10">
    <property type="entry name" value="Histidine kinase-like ATPase, C-terminal domain"/>
    <property type="match status" value="1"/>
</dbReference>
<dbReference type="Pfam" id="PF00512">
    <property type="entry name" value="HisKA"/>
    <property type="match status" value="1"/>
</dbReference>
<dbReference type="InterPro" id="IPR000014">
    <property type="entry name" value="PAS"/>
</dbReference>
<evidence type="ECO:0000256" key="2">
    <source>
        <dbReference type="ARBA" id="ARBA00023012"/>
    </source>
</evidence>
<dbReference type="SUPFAM" id="SSF52172">
    <property type="entry name" value="CheY-like"/>
    <property type="match status" value="1"/>
</dbReference>
<feature type="domain" description="Response regulatory" evidence="6">
    <location>
        <begin position="587"/>
        <end position="704"/>
    </location>
</feature>
<dbReference type="Proteomes" id="UP000078240">
    <property type="component" value="Unassembled WGS sequence"/>
</dbReference>
<dbReference type="InterPro" id="IPR005467">
    <property type="entry name" value="His_kinase_dom"/>
</dbReference>
<feature type="modified residue" description="4-aspartylphosphate" evidence="3">
    <location>
        <position position="639"/>
    </location>
</feature>
<organism evidence="9 10">
    <name type="scientific">Purpureocillium lilacinum</name>
    <name type="common">Paecilomyces lilacinus</name>
    <dbReference type="NCBI Taxonomy" id="33203"/>
    <lineage>
        <taxon>Eukaryota</taxon>
        <taxon>Fungi</taxon>
        <taxon>Dikarya</taxon>
        <taxon>Ascomycota</taxon>
        <taxon>Pezizomycotina</taxon>
        <taxon>Sordariomycetes</taxon>
        <taxon>Hypocreomycetidae</taxon>
        <taxon>Hypocreales</taxon>
        <taxon>Ophiocordycipitaceae</taxon>
        <taxon>Purpureocillium</taxon>
    </lineage>
</organism>
<dbReference type="InterPro" id="IPR000700">
    <property type="entry name" value="PAS-assoc_C"/>
</dbReference>
<dbReference type="InterPro" id="IPR003661">
    <property type="entry name" value="HisK_dim/P_dom"/>
</dbReference>
<dbReference type="Pfam" id="PF00072">
    <property type="entry name" value="Response_reg"/>
    <property type="match status" value="1"/>
</dbReference>
<comment type="caution">
    <text evidence="9">The sequence shown here is derived from an EMBL/GenBank/DDBJ whole genome shotgun (WGS) entry which is preliminary data.</text>
</comment>
<dbReference type="Pfam" id="PF13426">
    <property type="entry name" value="PAS_9"/>
    <property type="match status" value="1"/>
</dbReference>
<proteinExistence type="predicted"/>
<dbReference type="InterPro" id="IPR001789">
    <property type="entry name" value="Sig_transdc_resp-reg_receiver"/>
</dbReference>
<dbReference type="SUPFAM" id="SSF47384">
    <property type="entry name" value="Homodimeric domain of signal transducing histidine kinase"/>
    <property type="match status" value="1"/>
</dbReference>
<accession>A0A179FAX9</accession>
<dbReference type="PROSITE" id="PS50109">
    <property type="entry name" value="HIS_KIN"/>
    <property type="match status" value="1"/>
</dbReference>
<dbReference type="SMART" id="SM00388">
    <property type="entry name" value="HisKA"/>
    <property type="match status" value="1"/>
</dbReference>
<dbReference type="AlphaFoldDB" id="A0A179FAX9"/>
<evidence type="ECO:0000256" key="3">
    <source>
        <dbReference type="PROSITE-ProRule" id="PRU00169"/>
    </source>
</evidence>
<dbReference type="CDD" id="cd00082">
    <property type="entry name" value="HisKA"/>
    <property type="match status" value="1"/>
</dbReference>
<evidence type="ECO:0000259" key="5">
    <source>
        <dbReference type="PROSITE" id="PS50109"/>
    </source>
</evidence>
<evidence type="ECO:0000313" key="10">
    <source>
        <dbReference type="Proteomes" id="UP000078240"/>
    </source>
</evidence>
<dbReference type="NCBIfam" id="TIGR00229">
    <property type="entry name" value="sensory_box"/>
    <property type="match status" value="1"/>
</dbReference>
<dbReference type="InterPro" id="IPR004358">
    <property type="entry name" value="Sig_transdc_His_kin-like_C"/>
</dbReference>
<dbReference type="Pfam" id="PF02518">
    <property type="entry name" value="HATPase_c"/>
    <property type="match status" value="1"/>
</dbReference>
<dbReference type="PRINTS" id="PR00344">
    <property type="entry name" value="BCTRLSENSOR"/>
</dbReference>
<name>A0A179FAX9_PURLI</name>
<dbReference type="CDD" id="cd00130">
    <property type="entry name" value="PAS"/>
    <property type="match status" value="1"/>
</dbReference>
<feature type="domain" description="Histidine kinase" evidence="5">
    <location>
        <begin position="320"/>
        <end position="541"/>
    </location>
</feature>
<evidence type="ECO:0000259" key="8">
    <source>
        <dbReference type="PROSITE" id="PS50113"/>
    </source>
</evidence>
<feature type="compositionally biased region" description="Polar residues" evidence="4">
    <location>
        <begin position="16"/>
        <end position="34"/>
    </location>
</feature>
<evidence type="ECO:0000259" key="6">
    <source>
        <dbReference type="PROSITE" id="PS50110"/>
    </source>
</evidence>
<dbReference type="Gene3D" id="3.40.50.2300">
    <property type="match status" value="1"/>
</dbReference>
<dbReference type="SUPFAM" id="SSF55874">
    <property type="entry name" value="ATPase domain of HSP90 chaperone/DNA topoisomerase II/histidine kinase"/>
    <property type="match status" value="1"/>
</dbReference>
<feature type="domain" description="PAC" evidence="8">
    <location>
        <begin position="254"/>
        <end position="305"/>
    </location>
</feature>
<dbReference type="PANTHER" id="PTHR45339:SF1">
    <property type="entry name" value="HYBRID SIGNAL TRANSDUCTION HISTIDINE KINASE J"/>
    <property type="match status" value="1"/>
</dbReference>
<evidence type="ECO:0000256" key="4">
    <source>
        <dbReference type="SAM" id="MobiDB-lite"/>
    </source>
</evidence>
<evidence type="ECO:0000313" key="9">
    <source>
        <dbReference type="EMBL" id="OAQ62578.1"/>
    </source>
</evidence>
<dbReference type="CDD" id="cd17546">
    <property type="entry name" value="REC_hyHK_CKI1_RcsC-like"/>
    <property type="match status" value="1"/>
</dbReference>
<dbReference type="Gene3D" id="1.10.287.130">
    <property type="match status" value="1"/>
</dbReference>
<keyword evidence="9" id="KW-0808">Transferase</keyword>
<dbReference type="SMART" id="SM00448">
    <property type="entry name" value="REC"/>
    <property type="match status" value="1"/>
</dbReference>
<gene>
    <name evidence="9" type="ORF">VFPBJ_11380</name>
</gene>
<dbReference type="PROSITE" id="PS50113">
    <property type="entry name" value="PAC"/>
    <property type="match status" value="1"/>
</dbReference>
<dbReference type="InterPro" id="IPR011006">
    <property type="entry name" value="CheY-like_superfamily"/>
</dbReference>
<dbReference type="PANTHER" id="PTHR45339">
    <property type="entry name" value="HYBRID SIGNAL TRANSDUCTION HISTIDINE KINASE J"/>
    <property type="match status" value="1"/>
</dbReference>
<evidence type="ECO:0000259" key="7">
    <source>
        <dbReference type="PROSITE" id="PS50112"/>
    </source>
</evidence>
<dbReference type="PROSITE" id="PS50110">
    <property type="entry name" value="RESPONSE_REGULATORY"/>
    <property type="match status" value="1"/>
</dbReference>
<feature type="domain" description="PAS" evidence="7">
    <location>
        <begin position="179"/>
        <end position="252"/>
    </location>
</feature>
<dbReference type="CDD" id="cd16922">
    <property type="entry name" value="HATPase_EvgS-ArcB-TorS-like"/>
    <property type="match status" value="1"/>
</dbReference>
<dbReference type="SMART" id="SM00387">
    <property type="entry name" value="HATPase_c"/>
    <property type="match status" value="1"/>
</dbReference>
<dbReference type="GO" id="GO:0000155">
    <property type="term" value="F:phosphorelay sensor kinase activity"/>
    <property type="evidence" value="ECO:0007669"/>
    <property type="project" value="InterPro"/>
</dbReference>
<dbReference type="InterPro" id="IPR036097">
    <property type="entry name" value="HisK_dim/P_sf"/>
</dbReference>
<evidence type="ECO:0000256" key="1">
    <source>
        <dbReference type="ARBA" id="ARBA00022553"/>
    </source>
</evidence>
<dbReference type="EMBL" id="LSBH01000021">
    <property type="protein sequence ID" value="OAQ62578.1"/>
    <property type="molecule type" value="Genomic_DNA"/>
</dbReference>
<protein>
    <submittedName>
        <fullName evidence="9">Sensor histidine kinase/response regulator Fos-1</fullName>
    </submittedName>
</protein>
<dbReference type="InterPro" id="IPR036890">
    <property type="entry name" value="HATPase_C_sf"/>
</dbReference>